<dbReference type="InterPro" id="IPR015943">
    <property type="entry name" value="WD40/YVTN_repeat-like_dom_sf"/>
</dbReference>
<accession>A0A1C3E707</accession>
<dbReference type="SUPFAM" id="SSF50998">
    <property type="entry name" value="Quinoprotein alcohol dehydrogenase-like"/>
    <property type="match status" value="1"/>
</dbReference>
<dbReference type="InterPro" id="IPR011047">
    <property type="entry name" value="Quinoprotein_ADH-like_sf"/>
</dbReference>
<dbReference type="STRING" id="1841610.A6X21_10635"/>
<organism evidence="2 3">
    <name type="scientific">Planctopirus hydrillae</name>
    <dbReference type="NCBI Taxonomy" id="1841610"/>
    <lineage>
        <taxon>Bacteria</taxon>
        <taxon>Pseudomonadati</taxon>
        <taxon>Planctomycetota</taxon>
        <taxon>Planctomycetia</taxon>
        <taxon>Planctomycetales</taxon>
        <taxon>Planctomycetaceae</taxon>
        <taxon>Planctopirus</taxon>
    </lineage>
</organism>
<name>A0A1C3E707_9PLAN</name>
<dbReference type="SMART" id="SM00564">
    <property type="entry name" value="PQQ"/>
    <property type="match status" value="4"/>
</dbReference>
<dbReference type="PANTHER" id="PTHR34512:SF30">
    <property type="entry name" value="OUTER MEMBRANE PROTEIN ASSEMBLY FACTOR BAMB"/>
    <property type="match status" value="1"/>
</dbReference>
<proteinExistence type="predicted"/>
<dbReference type="Gene3D" id="2.130.10.10">
    <property type="entry name" value="YVTN repeat-like/Quinoprotein amine dehydrogenase"/>
    <property type="match status" value="2"/>
</dbReference>
<keyword evidence="3" id="KW-1185">Reference proteome</keyword>
<dbReference type="RefSeq" id="WP_068850739.1">
    <property type="nucleotide sequence ID" value="NZ_LYDR01000150.1"/>
</dbReference>
<dbReference type="InterPro" id="IPR002372">
    <property type="entry name" value="PQQ_rpt_dom"/>
</dbReference>
<reference evidence="2 3" key="1">
    <citation type="submission" date="2016-05" db="EMBL/GenBank/DDBJ databases">
        <title>Genomic and physiological characterization of Planctopirus sp. isolated from fresh water lake.</title>
        <authorList>
            <person name="Subhash Y."/>
            <person name="Ramana C."/>
        </authorList>
    </citation>
    <scope>NUCLEOTIDE SEQUENCE [LARGE SCALE GENOMIC DNA]</scope>
    <source>
        <strain evidence="2 3">JC280</strain>
    </source>
</reference>
<evidence type="ECO:0000313" key="2">
    <source>
        <dbReference type="EMBL" id="ODA28939.1"/>
    </source>
</evidence>
<comment type="caution">
    <text evidence="2">The sequence shown here is derived from an EMBL/GenBank/DDBJ whole genome shotgun (WGS) entry which is preliminary data.</text>
</comment>
<feature type="domain" description="Pyrrolo-quinoline quinone repeat" evidence="1">
    <location>
        <begin position="96"/>
        <end position="352"/>
    </location>
</feature>
<gene>
    <name evidence="2" type="ORF">A6X21_10635</name>
</gene>
<dbReference type="EMBL" id="LYDR01000150">
    <property type="protein sequence ID" value="ODA28939.1"/>
    <property type="molecule type" value="Genomic_DNA"/>
</dbReference>
<evidence type="ECO:0000313" key="3">
    <source>
        <dbReference type="Proteomes" id="UP000094828"/>
    </source>
</evidence>
<dbReference type="OrthoDB" id="229752at2"/>
<dbReference type="Pfam" id="PF13360">
    <property type="entry name" value="PQQ_2"/>
    <property type="match status" value="1"/>
</dbReference>
<dbReference type="PANTHER" id="PTHR34512">
    <property type="entry name" value="CELL SURFACE PROTEIN"/>
    <property type="match status" value="1"/>
</dbReference>
<protein>
    <submittedName>
        <fullName evidence="2">Pyrrolo-quinoline quinone</fullName>
    </submittedName>
</protein>
<sequence length="431" mass="46045">MLSLSSWSALSKATVAILSGLLLIPTISAQADWPTFRGADRTAVAPDTGLLKEWPKEGPKLLWKAEGAGRGYSSLAVAGDKVFTLGDAPSVAEDKDEYLLAFNRADGKLLWKTKTGPAWNEGKESWQSSRSTPTVAGDDVFVLSPQGVLVACEAATGKEIWRKDLKAEFGGKKADSWGYSESVLVDGDRVIVTPGGPKTTMAALNRATGATIWTTVREDDRGAGHASIVPVTVGGVKVYVQTTGSGPLGVRANDGQLLWSYPIEKTTAVIPTPIVKNDLVFFAAGYKRGGALLKQIPGENETVKIEEVYPLNPRLANKHGGIILMGDYLYGDSDDAGIPYCADLMTGEVKWQGRGAGKGSVSVVGADGKAYWRFSDGVMVLSETGPEKYTEISSFQIPGSGDRPSWSHPVITDGKLYLREQDAVLCYDLKP</sequence>
<evidence type="ECO:0000259" key="1">
    <source>
        <dbReference type="Pfam" id="PF13360"/>
    </source>
</evidence>
<dbReference type="AlphaFoldDB" id="A0A1C3E707"/>
<dbReference type="Proteomes" id="UP000094828">
    <property type="component" value="Unassembled WGS sequence"/>
</dbReference>
<dbReference type="InterPro" id="IPR018391">
    <property type="entry name" value="PQQ_b-propeller_rpt"/>
</dbReference>